<dbReference type="InterPro" id="IPR036397">
    <property type="entry name" value="RNaseH_sf"/>
</dbReference>
<keyword evidence="3" id="KW-1185">Reference proteome</keyword>
<accession>A0ABD0NGS2</accession>
<gene>
    <name evidence="2" type="ORF">M9458_044899</name>
</gene>
<dbReference type="PANTHER" id="PTHR47326">
    <property type="entry name" value="TRANSPOSABLE ELEMENT TC3 TRANSPOSASE-LIKE PROTEIN"/>
    <property type="match status" value="1"/>
</dbReference>
<comment type="caution">
    <text evidence="2">The sequence shown here is derived from an EMBL/GenBank/DDBJ whole genome shotgun (WGS) entry which is preliminary data.</text>
</comment>
<dbReference type="EMBL" id="JAMKFB020000022">
    <property type="protein sequence ID" value="KAL0161174.1"/>
    <property type="molecule type" value="Genomic_DNA"/>
</dbReference>
<reference evidence="2 3" key="1">
    <citation type="submission" date="2024-05" db="EMBL/GenBank/DDBJ databases">
        <title>Genome sequencing and assembly of Indian major carp, Cirrhinus mrigala (Hamilton, 1822).</title>
        <authorList>
            <person name="Mohindra V."/>
            <person name="Chowdhury L.M."/>
            <person name="Lal K."/>
            <person name="Jena J.K."/>
        </authorList>
    </citation>
    <scope>NUCLEOTIDE SEQUENCE [LARGE SCALE GENOMIC DNA]</scope>
    <source>
        <strain evidence="2">CM1030</strain>
        <tissue evidence="2">Blood</tissue>
    </source>
</reference>
<dbReference type="InterPro" id="IPR038717">
    <property type="entry name" value="Tc1-like_DDE_dom"/>
</dbReference>
<dbReference type="Pfam" id="PF13358">
    <property type="entry name" value="DDE_3"/>
    <property type="match status" value="1"/>
</dbReference>
<dbReference type="Gene3D" id="3.30.420.10">
    <property type="entry name" value="Ribonuclease H-like superfamily/Ribonuclease H"/>
    <property type="match status" value="1"/>
</dbReference>
<feature type="domain" description="Tc1-like transposase DDE" evidence="1">
    <location>
        <begin position="118"/>
        <end position="232"/>
    </location>
</feature>
<evidence type="ECO:0000259" key="1">
    <source>
        <dbReference type="Pfam" id="PF13358"/>
    </source>
</evidence>
<proteinExistence type="predicted"/>
<dbReference type="AlphaFoldDB" id="A0ABD0NGS2"/>
<protein>
    <recommendedName>
        <fullName evidence="1">Tc1-like transposase DDE domain-containing protein</fullName>
    </recommendedName>
</protein>
<dbReference type="Proteomes" id="UP001529510">
    <property type="component" value="Unassembled WGS sequence"/>
</dbReference>
<name>A0ABD0NGS2_CIRMR</name>
<dbReference type="PANTHER" id="PTHR47326:SF1">
    <property type="entry name" value="HTH PSQ-TYPE DOMAIN-CONTAINING PROTEIN"/>
    <property type="match status" value="1"/>
</dbReference>
<organism evidence="2 3">
    <name type="scientific">Cirrhinus mrigala</name>
    <name type="common">Mrigala</name>
    <dbReference type="NCBI Taxonomy" id="683832"/>
    <lineage>
        <taxon>Eukaryota</taxon>
        <taxon>Metazoa</taxon>
        <taxon>Chordata</taxon>
        <taxon>Craniata</taxon>
        <taxon>Vertebrata</taxon>
        <taxon>Euteleostomi</taxon>
        <taxon>Actinopterygii</taxon>
        <taxon>Neopterygii</taxon>
        <taxon>Teleostei</taxon>
        <taxon>Ostariophysi</taxon>
        <taxon>Cypriniformes</taxon>
        <taxon>Cyprinidae</taxon>
        <taxon>Labeoninae</taxon>
        <taxon>Labeonini</taxon>
        <taxon>Cirrhinus</taxon>
    </lineage>
</organism>
<evidence type="ECO:0000313" key="2">
    <source>
        <dbReference type="EMBL" id="KAL0161174.1"/>
    </source>
</evidence>
<feature type="non-terminal residue" evidence="2">
    <location>
        <position position="1"/>
    </location>
</feature>
<evidence type="ECO:0000313" key="3">
    <source>
        <dbReference type="Proteomes" id="UP001529510"/>
    </source>
</evidence>
<sequence>IMGKTADLTVVQKTIIDTLHKEENTVSKYINRVLRGREKCGRKSLERIVKQGRFRNLGELHKDASRTTTYRRLHDMGYSCRIPCVKPLLNQKQHQKRLTGLLPSGPNLDEDRRGTKVKLLKSVMVWGAMSSAGVGPLSFIKSTVNAVVYQEILEHFMLPAANKLFGDDDFIFQQDLAPAHKAKRTSTWFNSHGITVLDWPANLPDLNPIENLWGIVKRKMREQRPRNADELKANIKATWATITPQLCQRLIASMPRCRDAVISAKGGPTKY</sequence>